<dbReference type="InterPro" id="IPR007110">
    <property type="entry name" value="Ig-like_dom"/>
</dbReference>
<dbReference type="FunFam" id="3.30.565.10:FF:000006">
    <property type="entry name" value="Sensor histidine kinase WalK"/>
    <property type="match status" value="1"/>
</dbReference>
<keyword evidence="10" id="KW-0812">Transmembrane</keyword>
<evidence type="ECO:0000256" key="6">
    <source>
        <dbReference type="ARBA" id="ARBA00022475"/>
    </source>
</evidence>
<dbReference type="GO" id="GO:0006817">
    <property type="term" value="P:phosphate ion transport"/>
    <property type="evidence" value="ECO:0007669"/>
    <property type="project" value="UniProtKB-KW"/>
</dbReference>
<keyword evidence="13" id="KW-0067">ATP-binding</keyword>
<keyword evidence="12 20" id="KW-0418">Kinase</keyword>
<dbReference type="InterPro" id="IPR014310">
    <property type="entry name" value="Sig_transdc_His_kinase_PhoR"/>
</dbReference>
<dbReference type="PRINTS" id="PR00344">
    <property type="entry name" value="BCTRLSENSOR"/>
</dbReference>
<dbReference type="PATRIC" id="fig|762967.3.peg.1274"/>
<evidence type="ECO:0000256" key="1">
    <source>
        <dbReference type="ARBA" id="ARBA00000085"/>
    </source>
</evidence>
<dbReference type="PANTHER" id="PTHR45453:SF1">
    <property type="entry name" value="PHOSPHATE REGULON SENSOR PROTEIN PHOR"/>
    <property type="match status" value="1"/>
</dbReference>
<keyword evidence="11" id="KW-0547">Nucleotide-binding</keyword>
<evidence type="ECO:0000256" key="14">
    <source>
        <dbReference type="ARBA" id="ARBA00022989"/>
    </source>
</evidence>
<dbReference type="FunFam" id="1.10.287.130:FF:000001">
    <property type="entry name" value="Two-component sensor histidine kinase"/>
    <property type="match status" value="1"/>
</dbReference>
<keyword evidence="6" id="KW-1003">Cell membrane</keyword>
<dbReference type="GO" id="GO:0004721">
    <property type="term" value="F:phosphoprotein phosphatase activity"/>
    <property type="evidence" value="ECO:0007669"/>
    <property type="project" value="TreeGrafter"/>
</dbReference>
<feature type="domain" description="Ig-like" evidence="19">
    <location>
        <begin position="196"/>
        <end position="267"/>
    </location>
</feature>
<keyword evidence="5" id="KW-0813">Transport</keyword>
<dbReference type="SMART" id="SM00387">
    <property type="entry name" value="HATPase_c"/>
    <property type="match status" value="1"/>
</dbReference>
<dbReference type="Pfam" id="PF00512">
    <property type="entry name" value="HisKA"/>
    <property type="match status" value="1"/>
</dbReference>
<dbReference type="Gene3D" id="1.10.287.130">
    <property type="match status" value="1"/>
</dbReference>
<comment type="subcellular location">
    <subcellularLocation>
        <location evidence="2">Cell inner membrane</location>
        <topology evidence="2">Multi-pass membrane protein</topology>
    </subcellularLocation>
</comment>
<dbReference type="CDD" id="cd00130">
    <property type="entry name" value="PAS"/>
    <property type="match status" value="1"/>
</dbReference>
<keyword evidence="16" id="KW-0472">Membrane</keyword>
<comment type="function">
    <text evidence="17">Member of the two-component regulatory system PhoR/PhoB involved in the phosphate regulon genes expression. PhoR may function as a membrane-associated protein kinase that phosphorylates PhoB in response to environmental signals.</text>
</comment>
<proteinExistence type="predicted"/>
<comment type="caution">
    <text evidence="20">The sequence shown here is derived from an EMBL/GenBank/DDBJ whole genome shotgun (WGS) entry which is preliminary data.</text>
</comment>
<evidence type="ECO:0000256" key="13">
    <source>
        <dbReference type="ARBA" id="ARBA00022840"/>
    </source>
</evidence>
<dbReference type="SUPFAM" id="SSF47384">
    <property type="entry name" value="Homodimeric domain of signal transducing histidine kinase"/>
    <property type="match status" value="1"/>
</dbReference>
<dbReference type="GO" id="GO:0005886">
    <property type="term" value="C:plasma membrane"/>
    <property type="evidence" value="ECO:0007669"/>
    <property type="project" value="UniProtKB-SubCell"/>
</dbReference>
<dbReference type="HOGENOM" id="CLU_812682_0_0_4"/>
<evidence type="ECO:0000313" key="21">
    <source>
        <dbReference type="Proteomes" id="UP000004956"/>
    </source>
</evidence>
<organism evidence="20 21">
    <name type="scientific">Sutterella parvirubra YIT 11816</name>
    <dbReference type="NCBI Taxonomy" id="762967"/>
    <lineage>
        <taxon>Bacteria</taxon>
        <taxon>Pseudomonadati</taxon>
        <taxon>Pseudomonadota</taxon>
        <taxon>Betaproteobacteria</taxon>
        <taxon>Burkholderiales</taxon>
        <taxon>Sutterellaceae</taxon>
        <taxon>Sutterella</taxon>
    </lineage>
</organism>
<dbReference type="SUPFAM" id="SSF55785">
    <property type="entry name" value="PYP-like sensor domain (PAS domain)"/>
    <property type="match status" value="1"/>
</dbReference>
<dbReference type="NCBIfam" id="TIGR02966">
    <property type="entry name" value="phoR_proteo"/>
    <property type="match status" value="1"/>
</dbReference>
<dbReference type="GO" id="GO:0016036">
    <property type="term" value="P:cellular response to phosphate starvation"/>
    <property type="evidence" value="ECO:0007669"/>
    <property type="project" value="TreeGrafter"/>
</dbReference>
<dbReference type="Pfam" id="PF02518">
    <property type="entry name" value="HATPase_c"/>
    <property type="match status" value="1"/>
</dbReference>
<evidence type="ECO:0000259" key="18">
    <source>
        <dbReference type="PROSITE" id="PS50109"/>
    </source>
</evidence>
<dbReference type="InterPro" id="IPR035965">
    <property type="entry name" value="PAS-like_dom_sf"/>
</dbReference>
<evidence type="ECO:0000256" key="16">
    <source>
        <dbReference type="ARBA" id="ARBA00023136"/>
    </source>
</evidence>
<dbReference type="InterPro" id="IPR003594">
    <property type="entry name" value="HATPase_dom"/>
</dbReference>
<evidence type="ECO:0000256" key="10">
    <source>
        <dbReference type="ARBA" id="ARBA00022692"/>
    </source>
</evidence>
<dbReference type="Gene3D" id="3.30.450.20">
    <property type="entry name" value="PAS domain"/>
    <property type="match status" value="1"/>
</dbReference>
<dbReference type="EC" id="2.7.13.3" evidence="3"/>
<dbReference type="InterPro" id="IPR004358">
    <property type="entry name" value="Sig_transdc_His_kin-like_C"/>
</dbReference>
<dbReference type="InterPro" id="IPR036890">
    <property type="entry name" value="HATPase_C_sf"/>
</dbReference>
<dbReference type="InterPro" id="IPR003661">
    <property type="entry name" value="HisK_dim/P_dom"/>
</dbReference>
<keyword evidence="8" id="KW-0592">Phosphate transport</keyword>
<dbReference type="PROSITE" id="PS50109">
    <property type="entry name" value="HIS_KIN"/>
    <property type="match status" value="1"/>
</dbReference>
<dbReference type="InterPro" id="IPR036097">
    <property type="entry name" value="HisK_dim/P_sf"/>
</dbReference>
<evidence type="ECO:0000256" key="4">
    <source>
        <dbReference type="ARBA" id="ARBA00019665"/>
    </source>
</evidence>
<evidence type="ECO:0000313" key="20">
    <source>
        <dbReference type="EMBL" id="EHY31008.1"/>
    </source>
</evidence>
<accession>H3KFV4</accession>
<dbReference type="SUPFAM" id="SSF55874">
    <property type="entry name" value="ATPase domain of HSP90 chaperone/DNA topoisomerase II/histidine kinase"/>
    <property type="match status" value="1"/>
</dbReference>
<dbReference type="GO" id="GO:0005524">
    <property type="term" value="F:ATP binding"/>
    <property type="evidence" value="ECO:0007669"/>
    <property type="project" value="UniProtKB-KW"/>
</dbReference>
<keyword evidence="9" id="KW-0808">Transferase</keyword>
<dbReference type="Pfam" id="PF13188">
    <property type="entry name" value="PAS_8"/>
    <property type="match status" value="1"/>
</dbReference>
<dbReference type="InterPro" id="IPR050351">
    <property type="entry name" value="BphY/WalK/GraS-like"/>
</dbReference>
<dbReference type="CDD" id="cd00082">
    <property type="entry name" value="HisKA"/>
    <property type="match status" value="1"/>
</dbReference>
<dbReference type="PANTHER" id="PTHR45453">
    <property type="entry name" value="PHOSPHATE REGULON SENSOR PROTEIN PHOR"/>
    <property type="match status" value="1"/>
</dbReference>
<keyword evidence="15" id="KW-0902">Two-component regulatory system</keyword>
<keyword evidence="21" id="KW-1185">Reference proteome</keyword>
<dbReference type="Proteomes" id="UP000004956">
    <property type="component" value="Unassembled WGS sequence"/>
</dbReference>
<evidence type="ECO:0000256" key="3">
    <source>
        <dbReference type="ARBA" id="ARBA00012438"/>
    </source>
</evidence>
<feature type="non-terminal residue" evidence="20">
    <location>
        <position position="1"/>
    </location>
</feature>
<evidence type="ECO:0000259" key="19">
    <source>
        <dbReference type="PROSITE" id="PS50835"/>
    </source>
</evidence>
<dbReference type="InterPro" id="IPR000014">
    <property type="entry name" value="PAS"/>
</dbReference>
<evidence type="ECO:0000256" key="5">
    <source>
        <dbReference type="ARBA" id="ARBA00022448"/>
    </source>
</evidence>
<gene>
    <name evidence="20" type="ORF">HMPREF9440_01623</name>
</gene>
<evidence type="ECO:0000256" key="17">
    <source>
        <dbReference type="ARBA" id="ARBA00025207"/>
    </source>
</evidence>
<dbReference type="EMBL" id="AFBQ01000246">
    <property type="protein sequence ID" value="EHY31008.1"/>
    <property type="molecule type" value="Genomic_DNA"/>
</dbReference>
<evidence type="ECO:0000256" key="7">
    <source>
        <dbReference type="ARBA" id="ARBA00022553"/>
    </source>
</evidence>
<dbReference type="Gene3D" id="3.30.565.10">
    <property type="entry name" value="Histidine kinase-like ATPase, C-terminal domain"/>
    <property type="match status" value="1"/>
</dbReference>
<evidence type="ECO:0000256" key="15">
    <source>
        <dbReference type="ARBA" id="ARBA00023012"/>
    </source>
</evidence>
<reference evidence="20 21" key="1">
    <citation type="submission" date="2011-11" db="EMBL/GenBank/DDBJ databases">
        <authorList>
            <person name="Weinstock G."/>
            <person name="Sodergren E."/>
            <person name="Clifton S."/>
            <person name="Fulton L."/>
            <person name="Fulton B."/>
            <person name="Courtney L."/>
            <person name="Fronick C."/>
            <person name="Harrison M."/>
            <person name="Strong C."/>
            <person name="Farmer C."/>
            <person name="Delahaunty K."/>
            <person name="Markovic C."/>
            <person name="Hall O."/>
            <person name="Minx P."/>
            <person name="Tomlinson C."/>
            <person name="Mitreva M."/>
            <person name="Hou S."/>
            <person name="Chen J."/>
            <person name="Wollam A."/>
            <person name="Pepin K.H."/>
            <person name="Johnson M."/>
            <person name="Bhonagiri V."/>
            <person name="Zhang X."/>
            <person name="Suruliraj S."/>
            <person name="Warren W."/>
            <person name="Chinwalla A."/>
            <person name="Mardis E.R."/>
            <person name="Wilson R.K."/>
        </authorList>
    </citation>
    <scope>NUCLEOTIDE SEQUENCE [LARGE SCALE GENOMIC DNA]</scope>
    <source>
        <strain evidence="20 21">YIT 11816</strain>
    </source>
</reference>
<dbReference type="InterPro" id="IPR005467">
    <property type="entry name" value="His_kinase_dom"/>
</dbReference>
<keyword evidence="14" id="KW-1133">Transmembrane helix</keyword>
<evidence type="ECO:0000256" key="8">
    <source>
        <dbReference type="ARBA" id="ARBA00022592"/>
    </source>
</evidence>
<dbReference type="SMART" id="SM00388">
    <property type="entry name" value="HisKA"/>
    <property type="match status" value="1"/>
</dbReference>
<evidence type="ECO:0000256" key="11">
    <source>
        <dbReference type="ARBA" id="ARBA00022741"/>
    </source>
</evidence>
<dbReference type="AlphaFoldDB" id="H3KFV4"/>
<evidence type="ECO:0000256" key="12">
    <source>
        <dbReference type="ARBA" id="ARBA00022777"/>
    </source>
</evidence>
<dbReference type="GO" id="GO:0000155">
    <property type="term" value="F:phosphorelay sensor kinase activity"/>
    <property type="evidence" value="ECO:0007669"/>
    <property type="project" value="InterPro"/>
</dbReference>
<comment type="catalytic activity">
    <reaction evidence="1">
        <text>ATP + protein L-histidine = ADP + protein N-phospho-L-histidine.</text>
        <dbReference type="EC" id="2.7.13.3"/>
    </reaction>
</comment>
<evidence type="ECO:0000256" key="2">
    <source>
        <dbReference type="ARBA" id="ARBA00004429"/>
    </source>
</evidence>
<sequence length="351" mass="39909">HEDERKAKRIRDRDFRYRQTLALMPQGVTILREDWSIEWVNEAAGRHLGILPEDIGKLLFDVVRDERMRRWLFSREFEKPLVMTPEGSPFILEFTAVAPDLRHTMIVSHDVTERRRLDDMRRDFVANVSHELRTPLTVIGGFLDMECEKGAVPEEMIEYHRSLMREQTRRMKSILDDLLTLSKLENKDEGAAPEEPEVVAMPKLVEDVVREGRALSMGRHEITCEVEDVSVIGYADELRSAVMNLVSNAVRYTPEGGTVAVTWKRVGTGAVLAVKDTGIGIDPKHIPRLTERFYRVDKGRSRSVGGTGLGLAIVKHTVRRNGATLEIESAPGKGSTFSMRFPEGRTFQPLY</sequence>
<dbReference type="PROSITE" id="PS50835">
    <property type="entry name" value="IG_LIKE"/>
    <property type="match status" value="1"/>
</dbReference>
<evidence type="ECO:0000256" key="9">
    <source>
        <dbReference type="ARBA" id="ARBA00022679"/>
    </source>
</evidence>
<keyword evidence="7" id="KW-0597">Phosphoprotein</keyword>
<feature type="domain" description="Histidine kinase" evidence="18">
    <location>
        <begin position="127"/>
        <end position="345"/>
    </location>
</feature>
<name>H3KFV4_9BURK</name>
<protein>
    <recommendedName>
        <fullName evidence="4">Phosphate regulon sensor protein PhoR</fullName>
        <ecNumber evidence="3">2.7.13.3</ecNumber>
    </recommendedName>
</protein>